<accession>A0A014MVG7</accession>
<feature type="region of interest" description="Disordered" evidence="1">
    <location>
        <begin position="762"/>
        <end position="810"/>
    </location>
</feature>
<feature type="region of interest" description="Disordered" evidence="1">
    <location>
        <begin position="468"/>
        <end position="487"/>
    </location>
</feature>
<dbReference type="EMBL" id="JELW01000098">
    <property type="protein sequence ID" value="EXU95155.1"/>
    <property type="molecule type" value="Genomic_DNA"/>
</dbReference>
<feature type="region of interest" description="Disordered" evidence="1">
    <location>
        <begin position="1"/>
        <end position="55"/>
    </location>
</feature>
<dbReference type="PANTHER" id="PTHR47718:SF3">
    <property type="entry name" value="PROTEIN FAR1-RELATED SEQUENCE 5-LIKE"/>
    <property type="match status" value="1"/>
</dbReference>
<feature type="region of interest" description="Disordered" evidence="1">
    <location>
        <begin position="112"/>
        <end position="138"/>
    </location>
</feature>
<feature type="compositionally biased region" description="Low complexity" evidence="1">
    <location>
        <begin position="797"/>
        <end position="809"/>
    </location>
</feature>
<proteinExistence type="predicted"/>
<feature type="region of interest" description="Disordered" evidence="1">
    <location>
        <begin position="826"/>
        <end position="871"/>
    </location>
</feature>
<evidence type="ECO:0000259" key="3">
    <source>
        <dbReference type="Pfam" id="PF13843"/>
    </source>
</evidence>
<evidence type="ECO:0000259" key="2">
    <source>
        <dbReference type="Pfam" id="PF10551"/>
    </source>
</evidence>
<dbReference type="eggNOG" id="ENOG502QVJ3">
    <property type="taxonomic scope" value="Eukaryota"/>
</dbReference>
<comment type="caution">
    <text evidence="4">The sequence shown here is derived from an EMBL/GenBank/DDBJ whole genome shotgun (WGS) entry which is preliminary data.</text>
</comment>
<evidence type="ECO:0000313" key="5">
    <source>
        <dbReference type="Proteomes" id="UP000030151"/>
    </source>
</evidence>
<dbReference type="PANTHER" id="PTHR47718">
    <property type="entry name" value="OS01G0519700 PROTEIN"/>
    <property type="match status" value="1"/>
</dbReference>
<reference evidence="4 5" key="1">
    <citation type="submission" date="2014-02" db="EMBL/GenBank/DDBJ databases">
        <title>The genome sequence of the entomopathogenic fungus Metarhizium robertsii ARSEF 2575.</title>
        <authorList>
            <person name="Giuliano Garisto Donzelli B."/>
            <person name="Roe B.A."/>
            <person name="Macmil S.L."/>
            <person name="Krasnoff S.B."/>
            <person name="Gibson D.M."/>
        </authorList>
    </citation>
    <scope>NUCLEOTIDE SEQUENCE [LARGE SCALE GENOMIC DNA]</scope>
    <source>
        <strain evidence="4 5">ARSEF 2575</strain>
    </source>
</reference>
<feature type="compositionally biased region" description="Polar residues" evidence="1">
    <location>
        <begin position="29"/>
        <end position="41"/>
    </location>
</feature>
<protein>
    <submittedName>
        <fullName evidence="4">MULE transposase domain protein</fullName>
    </submittedName>
</protein>
<feature type="domain" description="MULE transposase" evidence="2">
    <location>
        <begin position="359"/>
        <end position="456"/>
    </location>
</feature>
<dbReference type="Pfam" id="PF13843">
    <property type="entry name" value="DDE_Tnp_1_7"/>
    <property type="match status" value="1"/>
</dbReference>
<dbReference type="Pfam" id="PF10551">
    <property type="entry name" value="MULE"/>
    <property type="match status" value="1"/>
</dbReference>
<evidence type="ECO:0000256" key="1">
    <source>
        <dbReference type="SAM" id="MobiDB-lite"/>
    </source>
</evidence>
<dbReference type="Proteomes" id="UP000030151">
    <property type="component" value="Unassembled WGS sequence"/>
</dbReference>
<gene>
    <name evidence="4" type="ORF">X797_011777</name>
</gene>
<feature type="compositionally biased region" description="Pro residues" evidence="1">
    <location>
        <begin position="859"/>
        <end position="871"/>
    </location>
</feature>
<organism evidence="4 5">
    <name type="scientific">Metarhizium robertsii</name>
    <dbReference type="NCBI Taxonomy" id="568076"/>
    <lineage>
        <taxon>Eukaryota</taxon>
        <taxon>Fungi</taxon>
        <taxon>Dikarya</taxon>
        <taxon>Ascomycota</taxon>
        <taxon>Pezizomycotina</taxon>
        <taxon>Sordariomycetes</taxon>
        <taxon>Hypocreomycetidae</taxon>
        <taxon>Hypocreales</taxon>
        <taxon>Clavicipitaceae</taxon>
        <taxon>Metarhizium</taxon>
    </lineage>
</organism>
<dbReference type="HOGENOM" id="CLU_272380_0_0_1"/>
<name>A0A014MVG7_9HYPO</name>
<evidence type="ECO:0000313" key="4">
    <source>
        <dbReference type="EMBL" id="EXU95155.1"/>
    </source>
</evidence>
<dbReference type="AlphaFoldDB" id="A0A014MVG7"/>
<dbReference type="InterPro" id="IPR029526">
    <property type="entry name" value="PGBD"/>
</dbReference>
<sequence>MSTSSPSHRANLRRQRSPSPGDQLHRETQQQLSRQGRSSPSLVEDRPQSASSSAASISRFYGLRDENALDNLFASFPQTLSSLPHPHGSQGLHEPAWGLRSDYEIYLQNDFIQGDPFAPEPPESPSSAQQPPTRTRPEFESAMSIIREIIGEGRRLTIDLIRSYERVQAWRERWGWSPLSSEPYDSPPPYSPPRTRFNVIGLGNLELQGALVFETEGLALEEGKWLLRQHKDAKHHQHNHTRSITPSAHLSHRRLTTPVKATIESASRRAGIRASDVAAIVEEQFPDTTLLRKDIYNARSLINREKLKGYTSTAALIRLFDEKKVPYIAKWADDDPDRLLGLVWTFPYCLQMWKRFPEVISFDNTYNTNRFKLPLFQATGQTCLGTVFNAAFGLIDNERREGFQFLAESIHELITKHSIRQPDVIITDFDKAMKSALNDRFPNIQQQLCIHHILSNVLLKSKTKWTGEREESASPSASDNGDVPPEAQVRLGATDEHLIEDSSTRDYIPHTYQGVVLMWKRVLHAETEKAFEQAWRDLCKEFDDQRAILQYLYSTYLPVSAQWARCFIRHYRNFSIRVTSGTEASNNNVKSYLLNGMSHLYRLVEAMQDMIHDQERAFTDACGQDDVLTAPQYLGSIGNYLGELRTTISSKGLRLINKQYRIARKFLPTGKNPFPDSIGPCDDDCTVSIELGIPCYHKVYAKLDSATPFTKWEVHPRWRLRESVSEDPYRRILDPKIATALRGRPKNTVQVVPMRLAITVSNQSASRLSERRRGRPQGSLNKSTLAKRAQKAPQEFITQTSSQIGTSTRQRADSVKVGILNVKMAGGKRKATSRAGGCRPAKQRKITTKSTAQAAQTPVPTPVSSPLKPLPKPNLRDLLTEPATSTFKLVPLEGFLRRISTDLPQDSLLNIFRLFCLIHMLDEWTEYMNHAWKPTHAAEIYLFFGMFVYMSIHVEPRFEHYWSTAPTNPVHRIARFVSRNRFQLLYGRFCVWDIMEPLQGVFNKIENWSNHLQETSTRYWKPAPEGSVDEAMGYKVWVVADSGYFLRWSFHTKGSGPVGYDASLYPELAPTQEIVIDLLSRLPAPPSISHAYHRYMDNIFSTPELFEFLRDQGTAVTGTARLGRIDSRKMAELKAEDRSKDVVAWGTLRKEALDQRSYAVCFQGQRVSACFKYTFYWIRAFDMETT</sequence>
<dbReference type="InterPro" id="IPR018289">
    <property type="entry name" value="MULE_transposase_dom"/>
</dbReference>
<feature type="domain" description="PiggyBac transposable element-derived protein" evidence="3">
    <location>
        <begin position="918"/>
        <end position="1124"/>
    </location>
</feature>